<dbReference type="Proteomes" id="UP000077266">
    <property type="component" value="Unassembled WGS sequence"/>
</dbReference>
<evidence type="ECO:0000259" key="1">
    <source>
        <dbReference type="Pfam" id="PF20236"/>
    </source>
</evidence>
<dbReference type="EMBL" id="KV425909">
    <property type="protein sequence ID" value="KZV99459.1"/>
    <property type="molecule type" value="Genomic_DNA"/>
</dbReference>
<reference evidence="2 3" key="1">
    <citation type="journal article" date="2016" name="Mol. Biol. Evol.">
        <title>Comparative Genomics of Early-Diverging Mushroom-Forming Fungi Provides Insights into the Origins of Lignocellulose Decay Capabilities.</title>
        <authorList>
            <person name="Nagy L.G."/>
            <person name="Riley R."/>
            <person name="Tritt A."/>
            <person name="Adam C."/>
            <person name="Daum C."/>
            <person name="Floudas D."/>
            <person name="Sun H."/>
            <person name="Yadav J.S."/>
            <person name="Pangilinan J."/>
            <person name="Larsson K.H."/>
            <person name="Matsuura K."/>
            <person name="Barry K."/>
            <person name="Labutti K."/>
            <person name="Kuo R."/>
            <person name="Ohm R.A."/>
            <person name="Bhattacharya S.S."/>
            <person name="Shirouzu T."/>
            <person name="Yoshinaga Y."/>
            <person name="Martin F.M."/>
            <person name="Grigoriev I.V."/>
            <person name="Hibbett D.S."/>
        </authorList>
    </citation>
    <scope>NUCLEOTIDE SEQUENCE [LARGE SCALE GENOMIC DNA]</scope>
    <source>
        <strain evidence="2 3">HHB12029</strain>
    </source>
</reference>
<evidence type="ECO:0000313" key="3">
    <source>
        <dbReference type="Proteomes" id="UP000077266"/>
    </source>
</evidence>
<protein>
    <recommendedName>
        <fullName evidence="1">DUF6593 domain-containing protein</fullName>
    </recommendedName>
</protein>
<dbReference type="OrthoDB" id="10612168at2759"/>
<dbReference type="InParanoid" id="A0A166BAM5"/>
<feature type="domain" description="DUF6593" evidence="1">
    <location>
        <begin position="19"/>
        <end position="171"/>
    </location>
</feature>
<dbReference type="AlphaFoldDB" id="A0A166BAM5"/>
<name>A0A166BAM5_EXIGL</name>
<sequence>MEFKFTSREDLTCSMTPTGAPGPIYEWKTPFKLGRRTTTFTRDGVVCAEVIWATFKRSTIMLGDMPPTPLADFLAKWKWYKPCVRRTSAYADACASSRAFHMGGMKFTWVDKAFEPLHLKCGDAETGEHVATLESKALHKPELSVTERGMQLVHLDVIVVTGVVMLHKRRERQKAAASGGGG</sequence>
<evidence type="ECO:0000313" key="2">
    <source>
        <dbReference type="EMBL" id="KZV99459.1"/>
    </source>
</evidence>
<accession>A0A166BAM5</accession>
<gene>
    <name evidence="2" type="ORF">EXIGLDRAFT_724938</name>
</gene>
<proteinExistence type="predicted"/>
<keyword evidence="3" id="KW-1185">Reference proteome</keyword>
<organism evidence="2 3">
    <name type="scientific">Exidia glandulosa HHB12029</name>
    <dbReference type="NCBI Taxonomy" id="1314781"/>
    <lineage>
        <taxon>Eukaryota</taxon>
        <taxon>Fungi</taxon>
        <taxon>Dikarya</taxon>
        <taxon>Basidiomycota</taxon>
        <taxon>Agaricomycotina</taxon>
        <taxon>Agaricomycetes</taxon>
        <taxon>Auriculariales</taxon>
        <taxon>Exidiaceae</taxon>
        <taxon>Exidia</taxon>
    </lineage>
</organism>
<dbReference type="Pfam" id="PF20236">
    <property type="entry name" value="DUF6593"/>
    <property type="match status" value="1"/>
</dbReference>
<dbReference type="InterPro" id="IPR046528">
    <property type="entry name" value="DUF6593"/>
</dbReference>